<feature type="domain" description="Haem-binding uptake Tiki superfamily ChaN" evidence="2">
    <location>
        <begin position="54"/>
        <end position="260"/>
    </location>
</feature>
<evidence type="ECO:0000259" key="2">
    <source>
        <dbReference type="Pfam" id="PF04187"/>
    </source>
</evidence>
<keyword evidence="4" id="KW-1185">Reference proteome</keyword>
<name>A0A2G1UI77_9GAMM</name>
<dbReference type="PROSITE" id="PS51257">
    <property type="entry name" value="PROKAR_LIPOPROTEIN"/>
    <property type="match status" value="1"/>
</dbReference>
<evidence type="ECO:0000256" key="1">
    <source>
        <dbReference type="SAM" id="SignalP"/>
    </source>
</evidence>
<accession>A0A2G1UI77</accession>
<dbReference type="EMBL" id="NTFH01000011">
    <property type="protein sequence ID" value="PHQ14183.1"/>
    <property type="molecule type" value="Genomic_DNA"/>
</dbReference>
<sequence length="330" mass="36582">MTQPIRRLFRAAATALLLSGCTAMPDQTSGLPVTFYDAPLAVSASGEPLDIPQLAARLQHVDVVVVGEYHGHQAGHLLQARLQAELYQRRSRQILSLEQFNADHQGDLDRYLQGDSGEEELIEDADAWANYQASYRPVVEFARTHQLPVVAANAPAQLVRCVGRLGPGYLETLDTAQQKLIPEHPFAGSPAYRAKFFRAIGGSHGTAVSERMENSYHAQLLRDNTMAHRIIAALAHNPGHQVLHLTGTFHSEERLGTVAALQERRPELTVAVISPVFLDSGVQALPVRDHAAKGDYLYFLLPLPEDYRDPERRRKAMMARFDKAPDSRCD</sequence>
<evidence type="ECO:0000313" key="4">
    <source>
        <dbReference type="Proteomes" id="UP000231409"/>
    </source>
</evidence>
<dbReference type="SUPFAM" id="SSF159501">
    <property type="entry name" value="EreA/ChaN-like"/>
    <property type="match status" value="1"/>
</dbReference>
<protein>
    <recommendedName>
        <fullName evidence="2">Haem-binding uptake Tiki superfamily ChaN domain-containing protein</fullName>
    </recommendedName>
</protein>
<dbReference type="InterPro" id="IPR007314">
    <property type="entry name" value="Cofac_haem-bd_dom"/>
</dbReference>
<proteinExistence type="predicted"/>
<dbReference type="Pfam" id="PF04187">
    <property type="entry name" value="Cofac_haem_bdg"/>
    <property type="match status" value="1"/>
</dbReference>
<comment type="caution">
    <text evidence="3">The sequence shown here is derived from an EMBL/GenBank/DDBJ whole genome shotgun (WGS) entry which is preliminary data.</text>
</comment>
<reference evidence="3 4" key="1">
    <citation type="submission" date="2017-09" db="EMBL/GenBank/DDBJ databases">
        <title>The draft genome sequences of Marinobacter sp. PWS21.</title>
        <authorList>
            <person name="Cao J."/>
        </authorList>
    </citation>
    <scope>NUCLEOTIDE SEQUENCE [LARGE SCALE GENOMIC DNA]</scope>
    <source>
        <strain evidence="3 4">PWS21</strain>
    </source>
</reference>
<evidence type="ECO:0000313" key="3">
    <source>
        <dbReference type="EMBL" id="PHQ14183.1"/>
    </source>
</evidence>
<keyword evidence="1" id="KW-0732">Signal</keyword>
<dbReference type="AlphaFoldDB" id="A0A2G1UI77"/>
<dbReference type="Gene3D" id="3.40.50.11550">
    <property type="match status" value="1"/>
</dbReference>
<gene>
    <name evidence="3" type="ORF">CLH61_14820</name>
</gene>
<feature type="signal peptide" evidence="1">
    <location>
        <begin position="1"/>
        <end position="25"/>
    </location>
</feature>
<dbReference type="Proteomes" id="UP000231409">
    <property type="component" value="Unassembled WGS sequence"/>
</dbReference>
<dbReference type="CDD" id="cd14727">
    <property type="entry name" value="ChanN-like"/>
    <property type="match status" value="1"/>
</dbReference>
<organism evidence="3 4">
    <name type="scientific">Marinobacter profundi</name>
    <dbReference type="NCBI Taxonomy" id="2666256"/>
    <lineage>
        <taxon>Bacteria</taxon>
        <taxon>Pseudomonadati</taxon>
        <taxon>Pseudomonadota</taxon>
        <taxon>Gammaproteobacteria</taxon>
        <taxon>Pseudomonadales</taxon>
        <taxon>Marinobacteraceae</taxon>
        <taxon>Marinobacter</taxon>
    </lineage>
</organism>
<feature type="chain" id="PRO_5013679551" description="Haem-binding uptake Tiki superfamily ChaN domain-containing protein" evidence="1">
    <location>
        <begin position="26"/>
        <end position="330"/>
    </location>
</feature>